<comment type="function">
    <text evidence="14">Cell wall formation.</text>
</comment>
<dbReference type="Gene3D" id="3.40.1190.10">
    <property type="entry name" value="Mur-like, catalytic domain"/>
    <property type="match status" value="1"/>
</dbReference>
<evidence type="ECO:0000259" key="17">
    <source>
        <dbReference type="Pfam" id="PF08245"/>
    </source>
</evidence>
<keyword evidence="5 14" id="KW-0436">Ligase</keyword>
<dbReference type="PANTHER" id="PTHR43445">
    <property type="entry name" value="UDP-N-ACETYLMURAMATE--L-ALANINE LIGASE-RELATED"/>
    <property type="match status" value="1"/>
</dbReference>
<dbReference type="InterPro" id="IPR036615">
    <property type="entry name" value="Mur_ligase_C_dom_sf"/>
</dbReference>
<dbReference type="UniPathway" id="UPA00219"/>
<feature type="domain" description="Mur ligase central" evidence="17">
    <location>
        <begin position="111"/>
        <end position="290"/>
    </location>
</feature>
<evidence type="ECO:0000256" key="11">
    <source>
        <dbReference type="ARBA" id="ARBA00023306"/>
    </source>
</evidence>
<dbReference type="EC" id="6.3.2.8" evidence="3 14"/>
<evidence type="ECO:0000256" key="14">
    <source>
        <dbReference type="HAMAP-Rule" id="MF_00046"/>
    </source>
</evidence>
<dbReference type="InterPro" id="IPR036565">
    <property type="entry name" value="Mur-like_cat_sf"/>
</dbReference>
<dbReference type="InterPro" id="IPR050061">
    <property type="entry name" value="MurCDEF_pg_biosynth"/>
</dbReference>
<dbReference type="GO" id="GO:0009252">
    <property type="term" value="P:peptidoglycan biosynthetic process"/>
    <property type="evidence" value="ECO:0007669"/>
    <property type="project" value="UniProtKB-UniRule"/>
</dbReference>
<dbReference type="GO" id="GO:0071555">
    <property type="term" value="P:cell wall organization"/>
    <property type="evidence" value="ECO:0007669"/>
    <property type="project" value="UniProtKB-KW"/>
</dbReference>
<dbReference type="GO" id="GO:0008763">
    <property type="term" value="F:UDP-N-acetylmuramate-L-alanine ligase activity"/>
    <property type="evidence" value="ECO:0007669"/>
    <property type="project" value="UniProtKB-UniRule"/>
</dbReference>
<evidence type="ECO:0000256" key="7">
    <source>
        <dbReference type="ARBA" id="ARBA00022741"/>
    </source>
</evidence>
<evidence type="ECO:0000256" key="5">
    <source>
        <dbReference type="ARBA" id="ARBA00022598"/>
    </source>
</evidence>
<keyword evidence="9 14" id="KW-0133">Cell shape</keyword>
<evidence type="ECO:0000256" key="2">
    <source>
        <dbReference type="ARBA" id="ARBA00004752"/>
    </source>
</evidence>
<gene>
    <name evidence="14" type="primary">murC</name>
    <name evidence="18" type="ORF">DCMF_09940</name>
</gene>
<feature type="domain" description="Mur ligase N-terminal catalytic" evidence="15">
    <location>
        <begin position="7"/>
        <end position="106"/>
    </location>
</feature>
<protein>
    <recommendedName>
        <fullName evidence="3 14">UDP-N-acetylmuramate--L-alanine ligase</fullName>
        <ecNumber evidence="3 14">6.3.2.8</ecNumber>
    </recommendedName>
    <alternativeName>
        <fullName evidence="14">UDP-N-acetylmuramoyl-L-alanine synthetase</fullName>
    </alternativeName>
</protein>
<sequence>MTLTKGRIHFIGIGGTGMSGIAKILLQLGAQISGSDMKESETTKRLRELGASIEIGHQAQNIGPDVTTVVFSSAIPQDNPEMIEAKKRGLEVMARAEMLAILMARQESIAVAGAHGKTTTTAMISLMLEANNLDPTIVIGGDLKQIGSNAKLGRGKYLVAEADESDGSFLKLFPKIAVITNIENDHLDYYRSVKNIVNAFTRFVEQLPEDGFAVICLDNKELAKIQDTIQADYVTYGLDTPEVDFTARNLSFHGIQSACEVFYRGNKLGVLELNVPGKHNISNALAAIATGIRLGLTFDQAAAALKQFTGAKRRFEFIDQIKGITIVDDYAHHPSELRATLSAAKTAGFERIVAVFQPHRYTRTKLLQFEFGDSFHDADLVVINEIYSASEKPIPGVTAHLIMNAIQNSDQRKDVFYCATEEEIVHFLCQKTKPGDLVLTLGAGNIRQAGLCFAREIRCLEGQEM</sequence>
<evidence type="ECO:0000256" key="1">
    <source>
        <dbReference type="ARBA" id="ARBA00004496"/>
    </source>
</evidence>
<dbReference type="Gene3D" id="3.90.190.20">
    <property type="entry name" value="Mur ligase, C-terminal domain"/>
    <property type="match status" value="1"/>
</dbReference>
<keyword evidence="19" id="KW-1185">Reference proteome</keyword>
<name>A0A3G1KSC9_FORW1</name>
<evidence type="ECO:0000256" key="4">
    <source>
        <dbReference type="ARBA" id="ARBA00022490"/>
    </source>
</evidence>
<keyword evidence="12 14" id="KW-0961">Cell wall biogenesis/degradation</keyword>
<dbReference type="GO" id="GO:0005737">
    <property type="term" value="C:cytoplasm"/>
    <property type="evidence" value="ECO:0007669"/>
    <property type="project" value="UniProtKB-SubCell"/>
</dbReference>
<evidence type="ECO:0000313" key="19">
    <source>
        <dbReference type="Proteomes" id="UP000323521"/>
    </source>
</evidence>
<dbReference type="SUPFAM" id="SSF51984">
    <property type="entry name" value="MurCD N-terminal domain"/>
    <property type="match status" value="1"/>
</dbReference>
<evidence type="ECO:0000259" key="15">
    <source>
        <dbReference type="Pfam" id="PF01225"/>
    </source>
</evidence>
<comment type="similarity">
    <text evidence="14">Belongs to the MurCDEF family.</text>
</comment>
<evidence type="ECO:0000256" key="10">
    <source>
        <dbReference type="ARBA" id="ARBA00022984"/>
    </source>
</evidence>
<dbReference type="KEGG" id="fwa:DCMF_09940"/>
<keyword evidence="10 14" id="KW-0573">Peptidoglycan synthesis</keyword>
<dbReference type="HAMAP" id="MF_00046">
    <property type="entry name" value="MurC"/>
    <property type="match status" value="1"/>
</dbReference>
<dbReference type="NCBIfam" id="TIGR01082">
    <property type="entry name" value="murC"/>
    <property type="match status" value="1"/>
</dbReference>
<dbReference type="OrthoDB" id="9804126at2"/>
<dbReference type="SUPFAM" id="SSF53244">
    <property type="entry name" value="MurD-like peptide ligases, peptide-binding domain"/>
    <property type="match status" value="1"/>
</dbReference>
<dbReference type="RefSeq" id="WP_148134298.1">
    <property type="nucleotide sequence ID" value="NZ_CP017634.1"/>
</dbReference>
<evidence type="ECO:0000256" key="8">
    <source>
        <dbReference type="ARBA" id="ARBA00022840"/>
    </source>
</evidence>
<dbReference type="SUPFAM" id="SSF53623">
    <property type="entry name" value="MurD-like peptide ligases, catalytic domain"/>
    <property type="match status" value="1"/>
</dbReference>
<dbReference type="Proteomes" id="UP000323521">
    <property type="component" value="Chromosome"/>
</dbReference>
<dbReference type="PANTHER" id="PTHR43445:SF3">
    <property type="entry name" value="UDP-N-ACETYLMURAMATE--L-ALANINE LIGASE"/>
    <property type="match status" value="1"/>
</dbReference>
<comment type="pathway">
    <text evidence="2 14">Cell wall biogenesis; peptidoglycan biosynthesis.</text>
</comment>
<dbReference type="InterPro" id="IPR005758">
    <property type="entry name" value="UDP-N-AcMur_Ala_ligase_MurC"/>
</dbReference>
<evidence type="ECO:0000256" key="12">
    <source>
        <dbReference type="ARBA" id="ARBA00023316"/>
    </source>
</evidence>
<keyword evidence="11 14" id="KW-0131">Cell cycle</keyword>
<evidence type="ECO:0000256" key="9">
    <source>
        <dbReference type="ARBA" id="ARBA00022960"/>
    </source>
</evidence>
<organism evidence="18 19">
    <name type="scientific">Formimonas warabiya</name>
    <dbReference type="NCBI Taxonomy" id="1761012"/>
    <lineage>
        <taxon>Bacteria</taxon>
        <taxon>Bacillati</taxon>
        <taxon>Bacillota</taxon>
        <taxon>Clostridia</taxon>
        <taxon>Eubacteriales</taxon>
        <taxon>Peptococcaceae</taxon>
        <taxon>Candidatus Formimonas</taxon>
    </lineage>
</organism>
<feature type="binding site" evidence="14">
    <location>
        <begin position="113"/>
        <end position="119"/>
    </location>
    <ligand>
        <name>ATP</name>
        <dbReference type="ChEBI" id="CHEBI:30616"/>
    </ligand>
</feature>
<evidence type="ECO:0000313" key="18">
    <source>
        <dbReference type="EMBL" id="ATW25055.1"/>
    </source>
</evidence>
<feature type="domain" description="Mur ligase C-terminal" evidence="16">
    <location>
        <begin position="313"/>
        <end position="444"/>
    </location>
</feature>
<evidence type="ECO:0000256" key="13">
    <source>
        <dbReference type="ARBA" id="ARBA00047833"/>
    </source>
</evidence>
<dbReference type="GO" id="GO:0008360">
    <property type="term" value="P:regulation of cell shape"/>
    <property type="evidence" value="ECO:0007669"/>
    <property type="project" value="UniProtKB-KW"/>
</dbReference>
<comment type="catalytic activity">
    <reaction evidence="13 14">
        <text>UDP-N-acetyl-alpha-D-muramate + L-alanine + ATP = UDP-N-acetyl-alpha-D-muramoyl-L-alanine + ADP + phosphate + H(+)</text>
        <dbReference type="Rhea" id="RHEA:23372"/>
        <dbReference type="ChEBI" id="CHEBI:15378"/>
        <dbReference type="ChEBI" id="CHEBI:30616"/>
        <dbReference type="ChEBI" id="CHEBI:43474"/>
        <dbReference type="ChEBI" id="CHEBI:57972"/>
        <dbReference type="ChEBI" id="CHEBI:70757"/>
        <dbReference type="ChEBI" id="CHEBI:83898"/>
        <dbReference type="ChEBI" id="CHEBI:456216"/>
        <dbReference type="EC" id="6.3.2.8"/>
    </reaction>
</comment>
<proteinExistence type="inferred from homology"/>
<evidence type="ECO:0000256" key="3">
    <source>
        <dbReference type="ARBA" id="ARBA00012211"/>
    </source>
</evidence>
<evidence type="ECO:0000259" key="16">
    <source>
        <dbReference type="Pfam" id="PF02875"/>
    </source>
</evidence>
<dbReference type="GO" id="GO:0005524">
    <property type="term" value="F:ATP binding"/>
    <property type="evidence" value="ECO:0007669"/>
    <property type="project" value="UniProtKB-UniRule"/>
</dbReference>
<reference evidence="18 19" key="1">
    <citation type="submission" date="2016-10" db="EMBL/GenBank/DDBJ databases">
        <title>Complete Genome Sequence of Peptococcaceae strain DCMF.</title>
        <authorList>
            <person name="Edwards R.J."/>
            <person name="Holland S.I."/>
            <person name="Deshpande N.P."/>
            <person name="Wong Y.K."/>
            <person name="Ertan H."/>
            <person name="Manefield M."/>
            <person name="Russell T.L."/>
            <person name="Lee M.J."/>
        </authorList>
    </citation>
    <scope>NUCLEOTIDE SEQUENCE [LARGE SCALE GENOMIC DNA]</scope>
    <source>
        <strain evidence="18 19">DCMF</strain>
    </source>
</reference>
<dbReference type="AlphaFoldDB" id="A0A3G1KSC9"/>
<keyword evidence="8 14" id="KW-0067">ATP-binding</keyword>
<dbReference type="Pfam" id="PF02875">
    <property type="entry name" value="Mur_ligase_C"/>
    <property type="match status" value="1"/>
</dbReference>
<dbReference type="EMBL" id="CP017634">
    <property type="protein sequence ID" value="ATW25055.1"/>
    <property type="molecule type" value="Genomic_DNA"/>
</dbReference>
<accession>A0A3G1KSC9</accession>
<dbReference type="Gene3D" id="3.40.50.720">
    <property type="entry name" value="NAD(P)-binding Rossmann-like Domain"/>
    <property type="match status" value="1"/>
</dbReference>
<dbReference type="GO" id="GO:0051301">
    <property type="term" value="P:cell division"/>
    <property type="evidence" value="ECO:0007669"/>
    <property type="project" value="UniProtKB-KW"/>
</dbReference>
<keyword evidence="7 14" id="KW-0547">Nucleotide-binding</keyword>
<dbReference type="InterPro" id="IPR004101">
    <property type="entry name" value="Mur_ligase_C"/>
</dbReference>
<dbReference type="Pfam" id="PF01225">
    <property type="entry name" value="Mur_ligase"/>
    <property type="match status" value="1"/>
</dbReference>
<keyword evidence="6 14" id="KW-0132">Cell division</keyword>
<dbReference type="InterPro" id="IPR013221">
    <property type="entry name" value="Mur_ligase_cen"/>
</dbReference>
<comment type="subcellular location">
    <subcellularLocation>
        <location evidence="1 14">Cytoplasm</location>
    </subcellularLocation>
</comment>
<keyword evidence="4 14" id="KW-0963">Cytoplasm</keyword>
<evidence type="ECO:0000256" key="6">
    <source>
        <dbReference type="ARBA" id="ARBA00022618"/>
    </source>
</evidence>
<dbReference type="Pfam" id="PF08245">
    <property type="entry name" value="Mur_ligase_M"/>
    <property type="match status" value="1"/>
</dbReference>
<dbReference type="InterPro" id="IPR000713">
    <property type="entry name" value="Mur_ligase_N"/>
</dbReference>